<protein>
    <submittedName>
        <fullName evidence="1">Uncharacterized protein</fullName>
    </submittedName>
</protein>
<dbReference type="AlphaFoldDB" id="A0A0E9XS51"/>
<accession>A0A0E9XS51</accession>
<evidence type="ECO:0000313" key="1">
    <source>
        <dbReference type="EMBL" id="JAI05465.1"/>
    </source>
</evidence>
<organism evidence="1">
    <name type="scientific">Anguilla anguilla</name>
    <name type="common">European freshwater eel</name>
    <name type="synonym">Muraena anguilla</name>
    <dbReference type="NCBI Taxonomy" id="7936"/>
    <lineage>
        <taxon>Eukaryota</taxon>
        <taxon>Metazoa</taxon>
        <taxon>Chordata</taxon>
        <taxon>Craniata</taxon>
        <taxon>Vertebrata</taxon>
        <taxon>Euteleostomi</taxon>
        <taxon>Actinopterygii</taxon>
        <taxon>Neopterygii</taxon>
        <taxon>Teleostei</taxon>
        <taxon>Anguilliformes</taxon>
        <taxon>Anguillidae</taxon>
        <taxon>Anguilla</taxon>
    </lineage>
</organism>
<sequence length="47" mass="5324">MQTLPKGGVTIEVCRMRLPVSKQHTAVLCHVSSQMKAENEVNKRFQI</sequence>
<name>A0A0E9XS51_ANGAN</name>
<proteinExistence type="predicted"/>
<dbReference type="EMBL" id="GBXM01003113">
    <property type="protein sequence ID" value="JAI05465.1"/>
    <property type="molecule type" value="Transcribed_RNA"/>
</dbReference>
<reference evidence="1" key="2">
    <citation type="journal article" date="2015" name="Fish Shellfish Immunol.">
        <title>Early steps in the European eel (Anguilla anguilla)-Vibrio vulnificus interaction in the gills: Role of the RtxA13 toxin.</title>
        <authorList>
            <person name="Callol A."/>
            <person name="Pajuelo D."/>
            <person name="Ebbesson L."/>
            <person name="Teles M."/>
            <person name="MacKenzie S."/>
            <person name="Amaro C."/>
        </authorList>
    </citation>
    <scope>NUCLEOTIDE SEQUENCE</scope>
</reference>
<reference evidence="1" key="1">
    <citation type="submission" date="2014-11" db="EMBL/GenBank/DDBJ databases">
        <authorList>
            <person name="Amaro Gonzalez C."/>
        </authorList>
    </citation>
    <scope>NUCLEOTIDE SEQUENCE</scope>
</reference>